<sequence length="50" mass="5837">KVIPAEFRMRPAEARTLTVCWSGWIPANHRLKMQEKLTFWAPCTSPKPVR</sequence>
<dbReference type="Proteomes" id="UP001266305">
    <property type="component" value="Unassembled WGS sequence"/>
</dbReference>
<accession>A0ABQ9V0K5</accession>
<protein>
    <submittedName>
        <fullName evidence="1">Uncharacterized protein</fullName>
    </submittedName>
</protein>
<keyword evidence="2" id="KW-1185">Reference proteome</keyword>
<comment type="caution">
    <text evidence="1">The sequence shown here is derived from an EMBL/GenBank/DDBJ whole genome shotgun (WGS) entry which is preliminary data.</text>
</comment>
<reference evidence="1 2" key="1">
    <citation type="submission" date="2023-05" db="EMBL/GenBank/DDBJ databases">
        <title>B98-5 Cell Line De Novo Hybrid Assembly: An Optical Mapping Approach.</title>
        <authorList>
            <person name="Kananen K."/>
            <person name="Auerbach J.A."/>
            <person name="Kautto E."/>
            <person name="Blachly J.S."/>
        </authorList>
    </citation>
    <scope>NUCLEOTIDE SEQUENCE [LARGE SCALE GENOMIC DNA]</scope>
    <source>
        <strain evidence="1">B95-8</strain>
        <tissue evidence="1">Cell line</tissue>
    </source>
</reference>
<feature type="non-terminal residue" evidence="1">
    <location>
        <position position="1"/>
    </location>
</feature>
<gene>
    <name evidence="1" type="ORF">P7K49_019930</name>
</gene>
<evidence type="ECO:0000313" key="2">
    <source>
        <dbReference type="Proteomes" id="UP001266305"/>
    </source>
</evidence>
<organism evidence="1 2">
    <name type="scientific">Saguinus oedipus</name>
    <name type="common">Cotton-top tamarin</name>
    <name type="synonym">Oedipomidas oedipus</name>
    <dbReference type="NCBI Taxonomy" id="9490"/>
    <lineage>
        <taxon>Eukaryota</taxon>
        <taxon>Metazoa</taxon>
        <taxon>Chordata</taxon>
        <taxon>Craniata</taxon>
        <taxon>Vertebrata</taxon>
        <taxon>Euteleostomi</taxon>
        <taxon>Mammalia</taxon>
        <taxon>Eutheria</taxon>
        <taxon>Euarchontoglires</taxon>
        <taxon>Primates</taxon>
        <taxon>Haplorrhini</taxon>
        <taxon>Platyrrhini</taxon>
        <taxon>Cebidae</taxon>
        <taxon>Callitrichinae</taxon>
        <taxon>Saguinus</taxon>
    </lineage>
</organism>
<dbReference type="EMBL" id="JASSZA010000009">
    <property type="protein sequence ID" value="KAK2102263.1"/>
    <property type="molecule type" value="Genomic_DNA"/>
</dbReference>
<evidence type="ECO:0000313" key="1">
    <source>
        <dbReference type="EMBL" id="KAK2102263.1"/>
    </source>
</evidence>
<proteinExistence type="predicted"/>
<name>A0ABQ9V0K5_SAGOE</name>